<name>X1I0N0_9ZZZZ</name>
<comment type="caution">
    <text evidence="1">The sequence shown here is derived from an EMBL/GenBank/DDBJ whole genome shotgun (WGS) entry which is preliminary data.</text>
</comment>
<dbReference type="EMBL" id="BARU01024597">
    <property type="protein sequence ID" value="GAH51103.1"/>
    <property type="molecule type" value="Genomic_DNA"/>
</dbReference>
<reference evidence="1" key="1">
    <citation type="journal article" date="2014" name="Front. Microbiol.">
        <title>High frequency of phylogenetically diverse reductive dehalogenase-homologous genes in deep subseafloor sedimentary metagenomes.</title>
        <authorList>
            <person name="Kawai M."/>
            <person name="Futagami T."/>
            <person name="Toyoda A."/>
            <person name="Takaki Y."/>
            <person name="Nishi S."/>
            <person name="Hori S."/>
            <person name="Arai W."/>
            <person name="Tsubouchi T."/>
            <person name="Morono Y."/>
            <person name="Uchiyama I."/>
            <person name="Ito T."/>
            <person name="Fujiyama A."/>
            <person name="Inagaki F."/>
            <person name="Takami H."/>
        </authorList>
    </citation>
    <scope>NUCLEOTIDE SEQUENCE</scope>
    <source>
        <strain evidence="1">Expedition CK06-06</strain>
    </source>
</reference>
<feature type="non-terminal residue" evidence="1">
    <location>
        <position position="1"/>
    </location>
</feature>
<accession>X1I0N0</accession>
<dbReference type="AlphaFoldDB" id="X1I0N0"/>
<evidence type="ECO:0000313" key="1">
    <source>
        <dbReference type="EMBL" id="GAH51103.1"/>
    </source>
</evidence>
<gene>
    <name evidence="1" type="ORF">S03H2_39743</name>
</gene>
<organism evidence="1">
    <name type="scientific">marine sediment metagenome</name>
    <dbReference type="NCBI Taxonomy" id="412755"/>
    <lineage>
        <taxon>unclassified sequences</taxon>
        <taxon>metagenomes</taxon>
        <taxon>ecological metagenomes</taxon>
    </lineage>
</organism>
<proteinExistence type="predicted"/>
<dbReference type="InterPro" id="IPR045397">
    <property type="entry name" value="TumE-like"/>
</dbReference>
<protein>
    <submittedName>
        <fullName evidence="1">Uncharacterized protein</fullName>
    </submittedName>
</protein>
<sequence>LIIARKILLENLLPKIKNEYIDDERPFLEISFFKGLILYIRYNDYEEYSYQLIYSQNPLDRIRYDNYDDIWNVKSKPHHYHPKGEKAAIESSMNGDPKHDMLILIKEFLIVL</sequence>
<dbReference type="Pfam" id="PF20126">
    <property type="entry name" value="TumE"/>
    <property type="match status" value="1"/>
</dbReference>